<evidence type="ECO:0000256" key="9">
    <source>
        <dbReference type="ARBA" id="ARBA00022840"/>
    </source>
</evidence>
<evidence type="ECO:0000256" key="6">
    <source>
        <dbReference type="ARBA" id="ARBA00022692"/>
    </source>
</evidence>
<keyword evidence="7 17" id="KW-0547">Nucleotide-binding</keyword>
<evidence type="ECO:0000256" key="17">
    <source>
        <dbReference type="PIRSR" id="PIRSR600829-3"/>
    </source>
</evidence>
<protein>
    <submittedName>
        <fullName evidence="20">Diacylglycerol kinase family protein</fullName>
    </submittedName>
</protein>
<dbReference type="PANTHER" id="PTHR34299:SF1">
    <property type="entry name" value="DIACYLGLYCEROL KINASE"/>
    <property type="match status" value="1"/>
</dbReference>
<comment type="similarity">
    <text evidence="2">Belongs to the bacterial diacylglycerol kinase family.</text>
</comment>
<evidence type="ECO:0000256" key="2">
    <source>
        <dbReference type="ARBA" id="ARBA00005967"/>
    </source>
</evidence>
<name>A0A847D0J3_9BACT</name>
<dbReference type="EMBL" id="JAAZBX010000002">
    <property type="protein sequence ID" value="NLD25244.1"/>
    <property type="molecule type" value="Genomic_DNA"/>
</dbReference>
<evidence type="ECO:0000313" key="21">
    <source>
        <dbReference type="Proteomes" id="UP000545876"/>
    </source>
</evidence>
<comment type="cofactor">
    <cofactor evidence="18">
        <name>Mg(2+)</name>
        <dbReference type="ChEBI" id="CHEBI:18420"/>
    </cofactor>
    <text evidence="18">Mn(2+), Zn(2+), Cd(2+) and Co(2+) support activity to lesser extents.</text>
</comment>
<dbReference type="InterPro" id="IPR000829">
    <property type="entry name" value="DAGK"/>
</dbReference>
<dbReference type="InterPro" id="IPR033717">
    <property type="entry name" value="UDPK"/>
</dbReference>
<evidence type="ECO:0000256" key="3">
    <source>
        <dbReference type="ARBA" id="ARBA00022475"/>
    </source>
</evidence>
<keyword evidence="13" id="KW-0594">Phospholipid biosynthesis</keyword>
<evidence type="ECO:0000256" key="8">
    <source>
        <dbReference type="ARBA" id="ARBA00022777"/>
    </source>
</evidence>
<gene>
    <name evidence="20" type="ORF">GX656_01205</name>
</gene>
<feature type="transmembrane region" description="Helical" evidence="19">
    <location>
        <begin position="37"/>
        <end position="56"/>
    </location>
</feature>
<keyword evidence="11" id="KW-0443">Lipid metabolism</keyword>
<comment type="subcellular location">
    <subcellularLocation>
        <location evidence="1">Cell membrane</location>
        <topology evidence="1">Multi-pass membrane protein</topology>
    </subcellularLocation>
</comment>
<dbReference type="InterPro" id="IPR036945">
    <property type="entry name" value="DAGK_sf"/>
</dbReference>
<feature type="binding site" evidence="18">
    <location>
        <position position="82"/>
    </location>
    <ligand>
        <name>a divalent metal cation</name>
        <dbReference type="ChEBI" id="CHEBI:60240"/>
    </ligand>
</feature>
<dbReference type="GO" id="GO:0008654">
    <property type="term" value="P:phospholipid biosynthetic process"/>
    <property type="evidence" value="ECO:0007669"/>
    <property type="project" value="UniProtKB-KW"/>
</dbReference>
<feature type="transmembrane region" description="Helical" evidence="19">
    <location>
        <begin position="102"/>
        <end position="127"/>
    </location>
</feature>
<dbReference type="Gene3D" id="1.10.287.3610">
    <property type="match status" value="1"/>
</dbReference>
<accession>A0A847D0J3</accession>
<evidence type="ECO:0000256" key="1">
    <source>
        <dbReference type="ARBA" id="ARBA00004651"/>
    </source>
</evidence>
<evidence type="ECO:0000256" key="14">
    <source>
        <dbReference type="ARBA" id="ARBA00023264"/>
    </source>
</evidence>
<dbReference type="GO" id="GO:0005524">
    <property type="term" value="F:ATP binding"/>
    <property type="evidence" value="ECO:0007669"/>
    <property type="project" value="UniProtKB-KW"/>
</dbReference>
<feature type="binding site" evidence="17">
    <location>
        <position position="82"/>
    </location>
    <ligand>
        <name>ATP</name>
        <dbReference type="ChEBI" id="CHEBI:30616"/>
    </ligand>
</feature>
<feature type="binding site" evidence="17">
    <location>
        <begin position="100"/>
        <end position="101"/>
    </location>
    <ligand>
        <name>ATP</name>
        <dbReference type="ChEBI" id="CHEBI:30616"/>
    </ligand>
</feature>
<keyword evidence="14" id="KW-1208">Phospholipid metabolism</keyword>
<proteinExistence type="inferred from homology"/>
<evidence type="ECO:0000256" key="19">
    <source>
        <dbReference type="SAM" id="Phobius"/>
    </source>
</evidence>
<dbReference type="Proteomes" id="UP000545876">
    <property type="component" value="Unassembled WGS sequence"/>
</dbReference>
<keyword evidence="9 17" id="KW-0067">ATP-binding</keyword>
<keyword evidence="18" id="KW-0479">Metal-binding</keyword>
<evidence type="ECO:0000256" key="5">
    <source>
        <dbReference type="ARBA" id="ARBA00022679"/>
    </source>
</evidence>
<dbReference type="GO" id="GO:0046872">
    <property type="term" value="F:metal ion binding"/>
    <property type="evidence" value="ECO:0007669"/>
    <property type="project" value="UniProtKB-KW"/>
</dbReference>
<dbReference type="GO" id="GO:0016301">
    <property type="term" value="F:kinase activity"/>
    <property type="evidence" value="ECO:0007669"/>
    <property type="project" value="UniProtKB-KW"/>
</dbReference>
<dbReference type="Pfam" id="PF01219">
    <property type="entry name" value="DAGK_prokar"/>
    <property type="match status" value="1"/>
</dbReference>
<dbReference type="PANTHER" id="PTHR34299">
    <property type="entry name" value="DIACYLGLYCEROL KINASE"/>
    <property type="match status" value="1"/>
</dbReference>
<evidence type="ECO:0000256" key="11">
    <source>
        <dbReference type="ARBA" id="ARBA00023098"/>
    </source>
</evidence>
<evidence type="ECO:0000256" key="10">
    <source>
        <dbReference type="ARBA" id="ARBA00022989"/>
    </source>
</evidence>
<comment type="caution">
    <text evidence="20">The sequence shown here is derived from an EMBL/GenBank/DDBJ whole genome shotgun (WGS) entry which is preliminary data.</text>
</comment>
<evidence type="ECO:0000256" key="13">
    <source>
        <dbReference type="ARBA" id="ARBA00023209"/>
    </source>
</evidence>
<evidence type="ECO:0000256" key="7">
    <source>
        <dbReference type="ARBA" id="ARBA00022741"/>
    </source>
</evidence>
<keyword evidence="3" id="KW-1003">Cell membrane</keyword>
<keyword evidence="8 20" id="KW-0418">Kinase</keyword>
<keyword evidence="12 19" id="KW-0472">Membrane</keyword>
<dbReference type="CDD" id="cd14265">
    <property type="entry name" value="UDPK_IM_like"/>
    <property type="match status" value="1"/>
</dbReference>
<feature type="binding site" evidence="17">
    <location>
        <position position="34"/>
    </location>
    <ligand>
        <name>ATP</name>
        <dbReference type="ChEBI" id="CHEBI:30616"/>
    </ligand>
</feature>
<feature type="binding site" evidence="18">
    <location>
        <position position="34"/>
    </location>
    <ligand>
        <name>a divalent metal cation</name>
        <dbReference type="ChEBI" id="CHEBI:60240"/>
    </ligand>
</feature>
<organism evidence="20 21">
    <name type="scientific">Candidatus Dojkabacteria bacterium</name>
    <dbReference type="NCBI Taxonomy" id="2099670"/>
    <lineage>
        <taxon>Bacteria</taxon>
        <taxon>Candidatus Dojkabacteria</taxon>
    </lineage>
</organism>
<evidence type="ECO:0000256" key="4">
    <source>
        <dbReference type="ARBA" id="ARBA00022516"/>
    </source>
</evidence>
<dbReference type="GO" id="GO:0005886">
    <property type="term" value="C:plasma membrane"/>
    <property type="evidence" value="ECO:0007669"/>
    <property type="project" value="UniProtKB-SubCell"/>
</dbReference>
<keyword evidence="6 19" id="KW-0812">Transmembrane</keyword>
<evidence type="ECO:0000256" key="15">
    <source>
        <dbReference type="PIRSR" id="PIRSR600829-1"/>
    </source>
</evidence>
<keyword evidence="5" id="KW-0808">Transferase</keyword>
<feature type="active site" description="Proton acceptor" evidence="15">
    <location>
        <position position="75"/>
    </location>
</feature>
<keyword evidence="18" id="KW-0460">Magnesium</keyword>
<evidence type="ECO:0000313" key="20">
    <source>
        <dbReference type="EMBL" id="NLD25244.1"/>
    </source>
</evidence>
<sequence>MQLHKMKNHSYKSEDFFKSQGYARNGIKLIYKNERNFRIELVFTLLVILAGVFFKVTHFEWIALSLVISMVLISETINSAIEALCDTVTQDFKINVKYAKDVSAGAVLVSSLLSVITGLIIFLPYIIELAQNIFLR</sequence>
<keyword evidence="4" id="KW-0444">Lipid biosynthesis</keyword>
<feature type="binding site" evidence="16">
    <location>
        <position position="75"/>
    </location>
    <ligand>
        <name>substrate</name>
    </ligand>
</feature>
<evidence type="ECO:0000256" key="18">
    <source>
        <dbReference type="PIRSR" id="PIRSR600829-4"/>
    </source>
</evidence>
<dbReference type="AlphaFoldDB" id="A0A847D0J3"/>
<evidence type="ECO:0000256" key="12">
    <source>
        <dbReference type="ARBA" id="ARBA00023136"/>
    </source>
</evidence>
<evidence type="ECO:0000256" key="16">
    <source>
        <dbReference type="PIRSR" id="PIRSR600829-2"/>
    </source>
</evidence>
<reference evidence="20 21" key="1">
    <citation type="journal article" date="2020" name="Biotechnol. Biofuels">
        <title>New insights from the biogas microbiome by comprehensive genome-resolved metagenomics of nearly 1600 species originating from multiple anaerobic digesters.</title>
        <authorList>
            <person name="Campanaro S."/>
            <person name="Treu L."/>
            <person name="Rodriguez-R L.M."/>
            <person name="Kovalovszki A."/>
            <person name="Ziels R.M."/>
            <person name="Maus I."/>
            <person name="Zhu X."/>
            <person name="Kougias P.G."/>
            <person name="Basile A."/>
            <person name="Luo G."/>
            <person name="Schluter A."/>
            <person name="Konstantinidis K.T."/>
            <person name="Angelidaki I."/>
        </authorList>
    </citation>
    <scope>NUCLEOTIDE SEQUENCE [LARGE SCALE GENOMIC DNA]</scope>
    <source>
        <strain evidence="20">AS06rmzACSIP_65</strain>
    </source>
</reference>
<keyword evidence="10 19" id="KW-1133">Transmembrane helix</keyword>
<feature type="binding site" evidence="17">
    <location>
        <position position="22"/>
    </location>
    <ligand>
        <name>ATP</name>
        <dbReference type="ChEBI" id="CHEBI:30616"/>
    </ligand>
</feature>